<keyword evidence="4" id="KW-1185">Reference proteome</keyword>
<organism evidence="3 4">
    <name type="scientific">Pseudomonas luteola</name>
    <dbReference type="NCBI Taxonomy" id="47886"/>
    <lineage>
        <taxon>Bacteria</taxon>
        <taxon>Pseudomonadati</taxon>
        <taxon>Pseudomonadota</taxon>
        <taxon>Gammaproteobacteria</taxon>
        <taxon>Pseudomonadales</taxon>
        <taxon>Pseudomonadaceae</taxon>
        <taxon>Pseudomonas</taxon>
    </lineage>
</organism>
<dbReference type="RefSeq" id="WP_167670411.1">
    <property type="nucleotide sequence ID" value="NZ_FQYS01000009.1"/>
</dbReference>
<proteinExistence type="predicted"/>
<feature type="domain" description="GIY-YIG" evidence="2">
    <location>
        <begin position="10"/>
        <end position="96"/>
    </location>
</feature>
<dbReference type="InterPro" id="IPR003611">
    <property type="entry name" value="NUMOD3"/>
</dbReference>
<dbReference type="CDD" id="cd10437">
    <property type="entry name" value="GIY-YIG_HE_I-TevI_like"/>
    <property type="match status" value="1"/>
</dbReference>
<dbReference type="EMBL" id="JADMCD010000009">
    <property type="protein sequence ID" value="MBF8642267.1"/>
    <property type="molecule type" value="Genomic_DNA"/>
</dbReference>
<dbReference type="SUPFAM" id="SSF82771">
    <property type="entry name" value="GIY-YIG endonuclease"/>
    <property type="match status" value="1"/>
</dbReference>
<comment type="caution">
    <text evidence="3">The sequence shown here is derived from an EMBL/GenBank/DDBJ whole genome shotgun (WGS) entry which is preliminary data.</text>
</comment>
<evidence type="ECO:0000313" key="4">
    <source>
        <dbReference type="Proteomes" id="UP000626180"/>
    </source>
</evidence>
<dbReference type="PROSITE" id="PS50164">
    <property type="entry name" value="GIY_YIG"/>
    <property type="match status" value="1"/>
</dbReference>
<dbReference type="Pfam" id="PF01541">
    <property type="entry name" value="GIY-YIG"/>
    <property type="match status" value="1"/>
</dbReference>
<dbReference type="Pfam" id="PF07460">
    <property type="entry name" value="NUMOD3"/>
    <property type="match status" value="1"/>
</dbReference>
<accession>A0ABS0FPH1</accession>
<gene>
    <name evidence="3" type="ORF">IRZ65_16425</name>
</gene>
<dbReference type="Gene3D" id="3.40.1440.10">
    <property type="entry name" value="GIY-YIG endonuclease"/>
    <property type="match status" value="1"/>
</dbReference>
<reference evidence="3 4" key="1">
    <citation type="submission" date="2020-10" db="EMBL/GenBank/DDBJ databases">
        <title>Genome sequences of Pseudomonas isolates.</title>
        <authorList>
            <person name="Wessels L."/>
            <person name="Reich F."/>
            <person name="Hammerl J."/>
        </authorList>
    </citation>
    <scope>NUCLEOTIDE SEQUENCE [LARGE SCALE GENOMIC DNA]</scope>
    <source>
        <strain evidence="3 4">20-MO00624-0</strain>
    </source>
</reference>
<dbReference type="InterPro" id="IPR000305">
    <property type="entry name" value="GIY-YIG_endonuc"/>
</dbReference>
<evidence type="ECO:0000313" key="3">
    <source>
        <dbReference type="EMBL" id="MBF8642267.1"/>
    </source>
</evidence>
<protein>
    <submittedName>
        <fullName evidence="3">GIY-YIG nuclease family protein</fullName>
    </submittedName>
</protein>
<dbReference type="SMART" id="SM00465">
    <property type="entry name" value="GIYc"/>
    <property type="match status" value="1"/>
</dbReference>
<dbReference type="Proteomes" id="UP000626180">
    <property type="component" value="Unassembled WGS sequence"/>
</dbReference>
<evidence type="ECO:0000256" key="1">
    <source>
        <dbReference type="ARBA" id="ARBA00010045"/>
    </source>
</evidence>
<sequence length="247" mass="28094">MAEAILSDVERSGIYKIVNSLTGKEYIGSAKCFRLRWNSHRAKLRKGNHHCSPLQNAWNKYGADAFEFEIIRFCEPCDLLTNEQIAIDLYSPEYNVCRIAGNTLGKVHSEEVRQKIRLKALGRKCEPRSEEYRMKLSEILRGKNKAPHVIAALQAGRLARIYTDEQKKQISESLKASYESGLRSRSKSQAHRNKLSQAFSKLTEDQVRKIRALSAAGVTGRSLAKQFETTTSTVSQILSGKRYRWVD</sequence>
<name>A0ABS0FPH1_PSELU</name>
<dbReference type="NCBIfam" id="TIGR01453">
    <property type="entry name" value="grpIintron_endo"/>
    <property type="match status" value="1"/>
</dbReference>
<dbReference type="InterPro" id="IPR006350">
    <property type="entry name" value="Intron_endoG1"/>
</dbReference>
<dbReference type="InterPro" id="IPR035901">
    <property type="entry name" value="GIY-YIG_endonuc_sf"/>
</dbReference>
<evidence type="ECO:0000259" key="2">
    <source>
        <dbReference type="PROSITE" id="PS50164"/>
    </source>
</evidence>
<comment type="similarity">
    <text evidence="1">To endonucleases of group I introns of fungi and phage.</text>
</comment>